<sequence>MELFDEYKKIRSKFEGGFTVVVYGLKCDELIDKINHRINLINTINDRVKKNYLLSRMVNFHDHISARYDANNSVWGIFLIHDTVDYFAINNEWKKSIEAFDVDNYIFKFNEYFDVDYLVDLLTNTNFYDVVHVGQSKFVHYYCTKSKRKNIHTGESNYNELNTYLTKYNQEQKLLNDNNCYTILARKIPHTLLHGNSHILKNFIESDSLGVYSKNSLNQEEITEYFEKKENIFTMKDLENWINNLLNPNMGHRILFGKDITKGITNTMIKQIYCTPEMEKKIREKIPIDLQKFEISVVKTYGNDMGKRLRDEFSGIIGITYF</sequence>
<proteinExistence type="predicted"/>
<dbReference type="EMBL" id="MK071981">
    <property type="protein sequence ID" value="AYV75947.1"/>
    <property type="molecule type" value="Genomic_DNA"/>
</dbReference>
<accession>A0A3G4ZM78</accession>
<reference evidence="1" key="1">
    <citation type="submission" date="2018-10" db="EMBL/GenBank/DDBJ databases">
        <title>Hidden diversity of soil giant viruses.</title>
        <authorList>
            <person name="Schulz F."/>
            <person name="Alteio L."/>
            <person name="Goudeau D."/>
            <person name="Ryan E.M."/>
            <person name="Malmstrom R.R."/>
            <person name="Blanchard J."/>
            <person name="Woyke T."/>
        </authorList>
    </citation>
    <scope>NUCLEOTIDE SEQUENCE</scope>
    <source>
        <strain evidence="1">TEV1</strain>
    </source>
</reference>
<gene>
    <name evidence="1" type="ORF">Terrestrivirus3_216</name>
</gene>
<organism evidence="1">
    <name type="scientific">Terrestrivirus sp</name>
    <dbReference type="NCBI Taxonomy" id="2487775"/>
    <lineage>
        <taxon>Viruses</taxon>
        <taxon>Varidnaviria</taxon>
        <taxon>Bamfordvirae</taxon>
        <taxon>Nucleocytoviricota</taxon>
        <taxon>Megaviricetes</taxon>
        <taxon>Imitervirales</taxon>
        <taxon>Mimiviridae</taxon>
        <taxon>Klosneuvirinae</taxon>
    </lineage>
</organism>
<name>A0A3G4ZM78_9VIRU</name>
<protein>
    <submittedName>
        <fullName evidence="1">Uncharacterized protein</fullName>
    </submittedName>
</protein>
<evidence type="ECO:0000313" key="1">
    <source>
        <dbReference type="EMBL" id="AYV75947.1"/>
    </source>
</evidence>